<dbReference type="InterPro" id="IPR050276">
    <property type="entry name" value="MshD_Acetyltransferase"/>
</dbReference>
<evidence type="ECO:0000259" key="1">
    <source>
        <dbReference type="PROSITE" id="PS51186"/>
    </source>
</evidence>
<dbReference type="InterPro" id="IPR000182">
    <property type="entry name" value="GNAT_dom"/>
</dbReference>
<dbReference type="Proteomes" id="UP000630615">
    <property type="component" value="Unassembled WGS sequence"/>
</dbReference>
<dbReference type="Pfam" id="PF00583">
    <property type="entry name" value="Acetyltransf_1"/>
    <property type="match status" value="1"/>
</dbReference>
<dbReference type="CDD" id="cd04301">
    <property type="entry name" value="NAT_SF"/>
    <property type="match status" value="1"/>
</dbReference>
<gene>
    <name evidence="2" type="primary">bltD</name>
    <name evidence="2" type="ORF">GCM10011573_25030</name>
</gene>
<organism evidence="2 3">
    <name type="scientific">Enterococcus wangshanyuanii</name>
    <dbReference type="NCBI Taxonomy" id="2005703"/>
    <lineage>
        <taxon>Bacteria</taxon>
        <taxon>Bacillati</taxon>
        <taxon>Bacillota</taxon>
        <taxon>Bacilli</taxon>
        <taxon>Lactobacillales</taxon>
        <taxon>Enterococcaceae</taxon>
        <taxon>Enterococcus</taxon>
    </lineage>
</organism>
<dbReference type="InterPro" id="IPR016181">
    <property type="entry name" value="Acyl_CoA_acyltransferase"/>
</dbReference>
<reference evidence="3" key="1">
    <citation type="journal article" date="2019" name="Int. J. Syst. Evol. Microbiol.">
        <title>The Global Catalogue of Microorganisms (GCM) 10K type strain sequencing project: providing services to taxonomists for standard genome sequencing and annotation.</title>
        <authorList>
            <consortium name="The Broad Institute Genomics Platform"/>
            <consortium name="The Broad Institute Genome Sequencing Center for Infectious Disease"/>
            <person name="Wu L."/>
            <person name="Ma J."/>
        </authorList>
    </citation>
    <scope>NUCLEOTIDE SEQUENCE [LARGE SCALE GENOMIC DNA]</scope>
    <source>
        <strain evidence="3">CGMCC 1.15942</strain>
    </source>
</reference>
<dbReference type="Gene3D" id="1.10.287.900">
    <property type="entry name" value="The crystal structure of the spermine/spermidine acetyltransferase from enterococcus faecali"/>
    <property type="match status" value="1"/>
</dbReference>
<dbReference type="InterPro" id="IPR027455">
    <property type="entry name" value="Sper_AcTfrase_N"/>
</dbReference>
<dbReference type="PANTHER" id="PTHR43617">
    <property type="entry name" value="L-AMINO ACID N-ACETYLTRANSFERASE"/>
    <property type="match status" value="1"/>
</dbReference>
<proteinExistence type="predicted"/>
<sequence length="184" mass="20744">MKVEPVDAIKGSINAIYRIHEKIDTDKYKEKKGTNLMISLREVTNDNIEAVLNLKIKEEQQTFVASSCKSLAYAYVNKDNTVAFGIYMDNTLVGYASIIFDESDNMFNLWHFFISELFQGKGIGKQALGVVVEEIKGKSLGIANKVALGVEEENVVAIKLYESFGFKDTSERDEDGEIIMIYEF</sequence>
<accession>A0ABQ1PC90</accession>
<dbReference type="RefSeq" id="WP_227011244.1">
    <property type="nucleotide sequence ID" value="NZ_BMKI01000005.1"/>
</dbReference>
<evidence type="ECO:0000313" key="3">
    <source>
        <dbReference type="Proteomes" id="UP000630615"/>
    </source>
</evidence>
<feature type="domain" description="N-acetyltransferase" evidence="1">
    <location>
        <begin position="38"/>
        <end position="184"/>
    </location>
</feature>
<dbReference type="EMBL" id="BMKI01000005">
    <property type="protein sequence ID" value="GGC94366.1"/>
    <property type="molecule type" value="Genomic_DNA"/>
</dbReference>
<comment type="caution">
    <text evidence="2">The sequence shown here is derived from an EMBL/GenBank/DDBJ whole genome shotgun (WGS) entry which is preliminary data.</text>
</comment>
<dbReference type="PROSITE" id="PS51186">
    <property type="entry name" value="GNAT"/>
    <property type="match status" value="1"/>
</dbReference>
<protein>
    <submittedName>
        <fullName evidence="2">Spermine/spermidine acetyltransferase</fullName>
    </submittedName>
</protein>
<dbReference type="SUPFAM" id="SSF55729">
    <property type="entry name" value="Acyl-CoA N-acyltransferases (Nat)"/>
    <property type="match status" value="1"/>
</dbReference>
<dbReference type="Gene3D" id="3.40.630.30">
    <property type="match status" value="1"/>
</dbReference>
<name>A0ABQ1PC90_9ENTE</name>
<keyword evidence="3" id="KW-1185">Reference proteome</keyword>
<evidence type="ECO:0000313" key="2">
    <source>
        <dbReference type="EMBL" id="GGC94366.1"/>
    </source>
</evidence>